<dbReference type="GeneID" id="78774594"/>
<dbReference type="RefSeq" id="XP_053586274.1">
    <property type="nucleotide sequence ID" value="XM_053726697.1"/>
</dbReference>
<accession>A0A6A5GZZ0</accession>
<protein>
    <submittedName>
        <fullName evidence="1">Uncharacterized protein</fullName>
    </submittedName>
</protein>
<comment type="caution">
    <text evidence="1">The sequence shown here is derived from an EMBL/GenBank/DDBJ whole genome shotgun (WGS) entry which is preliminary data.</text>
</comment>
<proteinExistence type="predicted"/>
<dbReference type="AlphaFoldDB" id="A0A6A5GZZ0"/>
<dbReference type="EMBL" id="WUAV01000003">
    <property type="protein sequence ID" value="KAF1759963.1"/>
    <property type="molecule type" value="Genomic_DNA"/>
</dbReference>
<evidence type="ECO:0000313" key="2">
    <source>
        <dbReference type="Proteomes" id="UP000483820"/>
    </source>
</evidence>
<reference evidence="1 2" key="1">
    <citation type="submission" date="2019-12" db="EMBL/GenBank/DDBJ databases">
        <title>Chromosome-level assembly of the Caenorhabditis remanei genome.</title>
        <authorList>
            <person name="Teterina A.A."/>
            <person name="Willis J.H."/>
            <person name="Phillips P.C."/>
        </authorList>
    </citation>
    <scope>NUCLEOTIDE SEQUENCE [LARGE SCALE GENOMIC DNA]</scope>
    <source>
        <strain evidence="1 2">PX506</strain>
        <tissue evidence="1">Whole organism</tissue>
    </source>
</reference>
<gene>
    <name evidence="1" type="ORF">GCK72_008208</name>
</gene>
<evidence type="ECO:0000313" key="1">
    <source>
        <dbReference type="EMBL" id="KAF1759963.1"/>
    </source>
</evidence>
<sequence>MIPISFVTLNRCQASCSIEHEERAHKTRERDLVEGDDVDGLDVVLEVPGDSLDEVIDRDLEILDDGDDLELLDS</sequence>
<dbReference type="CTD" id="78774594"/>
<name>A0A6A5GZZ0_CAERE</name>
<dbReference type="KEGG" id="crq:GCK72_008208"/>
<dbReference type="Proteomes" id="UP000483820">
    <property type="component" value="Chromosome III"/>
</dbReference>
<organism evidence="1 2">
    <name type="scientific">Caenorhabditis remanei</name>
    <name type="common">Caenorhabditis vulgaris</name>
    <dbReference type="NCBI Taxonomy" id="31234"/>
    <lineage>
        <taxon>Eukaryota</taxon>
        <taxon>Metazoa</taxon>
        <taxon>Ecdysozoa</taxon>
        <taxon>Nematoda</taxon>
        <taxon>Chromadorea</taxon>
        <taxon>Rhabditida</taxon>
        <taxon>Rhabditina</taxon>
        <taxon>Rhabditomorpha</taxon>
        <taxon>Rhabditoidea</taxon>
        <taxon>Rhabditidae</taxon>
        <taxon>Peloderinae</taxon>
        <taxon>Caenorhabditis</taxon>
    </lineage>
</organism>